<evidence type="ECO:0000313" key="1">
    <source>
        <dbReference type="EMBL" id="CAG7732837.1"/>
    </source>
</evidence>
<gene>
    <name evidence="1" type="ORF">AFUS01_LOCUS21322</name>
</gene>
<reference evidence="1" key="1">
    <citation type="submission" date="2021-06" db="EMBL/GenBank/DDBJ databases">
        <authorList>
            <person name="Hodson N. C."/>
            <person name="Mongue J. A."/>
            <person name="Jaron S. K."/>
        </authorList>
    </citation>
    <scope>NUCLEOTIDE SEQUENCE</scope>
</reference>
<name>A0A8J2K5W2_9HEXA</name>
<protein>
    <submittedName>
        <fullName evidence="1">Uncharacterized protein</fullName>
    </submittedName>
</protein>
<evidence type="ECO:0000313" key="2">
    <source>
        <dbReference type="Proteomes" id="UP000708208"/>
    </source>
</evidence>
<proteinExistence type="predicted"/>
<comment type="caution">
    <text evidence="1">The sequence shown here is derived from an EMBL/GenBank/DDBJ whole genome shotgun (WGS) entry which is preliminary data.</text>
</comment>
<accession>A0A8J2K5W2</accession>
<dbReference type="OrthoDB" id="504708at2759"/>
<dbReference type="EMBL" id="CAJVCH010238406">
    <property type="protein sequence ID" value="CAG7732837.1"/>
    <property type="molecule type" value="Genomic_DNA"/>
</dbReference>
<keyword evidence="2" id="KW-1185">Reference proteome</keyword>
<sequence length="235" mass="26692">MSRFANIPAEEIVGVRAPFLQGSGDSMYQFLYKNDFVYESSRPTQLMMWPYTADLPSIQECVIPPCPTDLYKGFWVFPMVELEAKDGSKCVMADACDSGPTSADEAYDFLYKNFLNHYGDNRAPFGVYAHATWFKSNPFILEGYCRFVDKILSLGDVYIVSVKKGLDWIRQPTPRTGQLPDSWNDKSREYTCPITYSCGYESADQLPPGFTPRYMTSCSPCPPKYPWTDNPLGEL</sequence>
<dbReference type="PANTHER" id="PTHR45985">
    <property type="match status" value="1"/>
</dbReference>
<dbReference type="AlphaFoldDB" id="A0A8J2K5W2"/>
<dbReference type="Proteomes" id="UP000708208">
    <property type="component" value="Unassembled WGS sequence"/>
</dbReference>
<dbReference type="PANTHER" id="PTHR45985:SF3">
    <property type="entry name" value="CHITIN DEACETYLASE-LIKE 4"/>
    <property type="match status" value="1"/>
</dbReference>
<organism evidence="1 2">
    <name type="scientific">Allacma fusca</name>
    <dbReference type="NCBI Taxonomy" id="39272"/>
    <lineage>
        <taxon>Eukaryota</taxon>
        <taxon>Metazoa</taxon>
        <taxon>Ecdysozoa</taxon>
        <taxon>Arthropoda</taxon>
        <taxon>Hexapoda</taxon>
        <taxon>Collembola</taxon>
        <taxon>Symphypleona</taxon>
        <taxon>Sminthuridae</taxon>
        <taxon>Allacma</taxon>
    </lineage>
</organism>
<dbReference type="InterPro" id="IPR052740">
    <property type="entry name" value="CE4"/>
</dbReference>